<comment type="caution">
    <text evidence="2">The sequence shown here is derived from an EMBL/GenBank/DDBJ whole genome shotgun (WGS) entry which is preliminary data.</text>
</comment>
<reference evidence="2" key="1">
    <citation type="submission" date="2021-03" db="EMBL/GenBank/DDBJ databases">
        <title>Whole genome shotgun sequence of Actinoplanes auranticolor NBRC 12245.</title>
        <authorList>
            <person name="Komaki H."/>
            <person name="Tamura T."/>
        </authorList>
    </citation>
    <scope>NUCLEOTIDE SEQUENCE</scope>
    <source>
        <strain evidence="2">NBRC 12245</strain>
    </source>
</reference>
<sequence length="137" mass="14309">MDSFSAPILLAAAALHLGFQLTVSCVVYPALADAPESAWREIHDAHSRRITPVVVVVYGLLVVACGWVVLAGPDAWTLVSVLAAAVAGLLTALGAAPAHGRLGRGWSRELLHRLLLIDRVRTVAAAVCALAAFLAAR</sequence>
<feature type="transmembrane region" description="Helical" evidence="1">
    <location>
        <begin position="6"/>
        <end position="31"/>
    </location>
</feature>
<dbReference type="Proteomes" id="UP000681340">
    <property type="component" value="Unassembled WGS sequence"/>
</dbReference>
<evidence type="ECO:0000313" key="3">
    <source>
        <dbReference type="Proteomes" id="UP000681340"/>
    </source>
</evidence>
<gene>
    <name evidence="2" type="ORF">Aau02nite_59920</name>
</gene>
<organism evidence="2 3">
    <name type="scientific">Actinoplanes auranticolor</name>
    <dbReference type="NCBI Taxonomy" id="47988"/>
    <lineage>
        <taxon>Bacteria</taxon>
        <taxon>Bacillati</taxon>
        <taxon>Actinomycetota</taxon>
        <taxon>Actinomycetes</taxon>
        <taxon>Micromonosporales</taxon>
        <taxon>Micromonosporaceae</taxon>
        <taxon>Actinoplanes</taxon>
    </lineage>
</organism>
<proteinExistence type="predicted"/>
<keyword evidence="3" id="KW-1185">Reference proteome</keyword>
<feature type="transmembrane region" description="Helical" evidence="1">
    <location>
        <begin position="52"/>
        <end position="70"/>
    </location>
</feature>
<keyword evidence="1" id="KW-0472">Membrane</keyword>
<evidence type="ECO:0008006" key="4">
    <source>
        <dbReference type="Google" id="ProtNLM"/>
    </source>
</evidence>
<keyword evidence="1" id="KW-0812">Transmembrane</keyword>
<dbReference type="AlphaFoldDB" id="A0A919SP19"/>
<accession>A0A919SP19</accession>
<name>A0A919SP19_9ACTN</name>
<dbReference type="RefSeq" id="WP_212991902.1">
    <property type="nucleotide sequence ID" value="NZ_BAABEA010000026.1"/>
</dbReference>
<evidence type="ECO:0000256" key="1">
    <source>
        <dbReference type="SAM" id="Phobius"/>
    </source>
</evidence>
<protein>
    <recommendedName>
        <fullName evidence="4">DUF1772 domain-containing protein</fullName>
    </recommendedName>
</protein>
<evidence type="ECO:0000313" key="2">
    <source>
        <dbReference type="EMBL" id="GIM74223.1"/>
    </source>
</evidence>
<feature type="transmembrane region" description="Helical" evidence="1">
    <location>
        <begin position="76"/>
        <end position="96"/>
    </location>
</feature>
<keyword evidence="1" id="KW-1133">Transmembrane helix</keyword>
<dbReference type="EMBL" id="BOQL01000049">
    <property type="protein sequence ID" value="GIM74223.1"/>
    <property type="molecule type" value="Genomic_DNA"/>
</dbReference>